<proteinExistence type="predicted"/>
<evidence type="ECO:0000256" key="1">
    <source>
        <dbReference type="SAM" id="MobiDB-lite"/>
    </source>
</evidence>
<evidence type="ECO:0000313" key="2">
    <source>
        <dbReference type="EMBL" id="RHN47996.1"/>
    </source>
</evidence>
<dbReference type="Proteomes" id="UP000265566">
    <property type="component" value="Chromosome 7"/>
</dbReference>
<organism evidence="2">
    <name type="scientific">Medicago truncatula</name>
    <name type="common">Barrel medic</name>
    <name type="synonym">Medicago tribuloides</name>
    <dbReference type="NCBI Taxonomy" id="3880"/>
    <lineage>
        <taxon>Eukaryota</taxon>
        <taxon>Viridiplantae</taxon>
        <taxon>Streptophyta</taxon>
        <taxon>Embryophyta</taxon>
        <taxon>Tracheophyta</taxon>
        <taxon>Spermatophyta</taxon>
        <taxon>Magnoliopsida</taxon>
        <taxon>eudicotyledons</taxon>
        <taxon>Gunneridae</taxon>
        <taxon>Pentapetalae</taxon>
        <taxon>rosids</taxon>
        <taxon>fabids</taxon>
        <taxon>Fabales</taxon>
        <taxon>Fabaceae</taxon>
        <taxon>Papilionoideae</taxon>
        <taxon>50 kb inversion clade</taxon>
        <taxon>NPAAA clade</taxon>
        <taxon>Hologalegina</taxon>
        <taxon>IRL clade</taxon>
        <taxon>Trifolieae</taxon>
        <taxon>Medicago</taxon>
    </lineage>
</organism>
<accession>A0A396H3W7</accession>
<gene>
    <name evidence="2" type="ORF">MtrunA17_Chr7g0259031</name>
</gene>
<protein>
    <submittedName>
        <fullName evidence="2">Uncharacterized protein</fullName>
    </submittedName>
</protein>
<sequence length="135" mass="15057">MLSDNIQINSTKPHASSPSHKNSLSCSSPSHKNSLSCSSPSNKIVLITSSINITLQTQSKRDRISIAKPANHITPQSFSESTQTQFFIIISAQCFNPEPATKIQQQTTTTIEPRSKVKEIASENWCWNLYWNAKH</sequence>
<feature type="region of interest" description="Disordered" evidence="1">
    <location>
        <begin position="1"/>
        <end position="39"/>
    </location>
</feature>
<reference evidence="2" key="1">
    <citation type="journal article" date="2018" name="Nat. Plants">
        <title>Whole-genome landscape of Medicago truncatula symbiotic genes.</title>
        <authorList>
            <person name="Pecrix Y."/>
            <person name="Gamas P."/>
            <person name="Carrere S."/>
        </authorList>
    </citation>
    <scope>NUCLEOTIDE SEQUENCE</scope>
    <source>
        <tissue evidence="2">Leaves</tissue>
    </source>
</reference>
<dbReference type="EMBL" id="PSQE01000007">
    <property type="protein sequence ID" value="RHN47996.1"/>
    <property type="molecule type" value="Genomic_DNA"/>
</dbReference>
<comment type="caution">
    <text evidence="2">The sequence shown here is derived from an EMBL/GenBank/DDBJ whole genome shotgun (WGS) entry which is preliminary data.</text>
</comment>
<name>A0A396H3W7_MEDTR</name>
<dbReference type="Gramene" id="rna42662">
    <property type="protein sequence ID" value="RHN47996.1"/>
    <property type="gene ID" value="gene42662"/>
</dbReference>
<dbReference type="AlphaFoldDB" id="A0A396H3W7"/>